<dbReference type="AlphaFoldDB" id="G0P7T7"/>
<dbReference type="InterPro" id="IPR038717">
    <property type="entry name" value="Tc1-like_DDE_dom"/>
</dbReference>
<dbReference type="InterPro" id="IPR052338">
    <property type="entry name" value="Transposase_5"/>
</dbReference>
<accession>G0P7T7</accession>
<dbReference type="GO" id="GO:0003676">
    <property type="term" value="F:nucleic acid binding"/>
    <property type="evidence" value="ECO:0007669"/>
    <property type="project" value="InterPro"/>
</dbReference>
<dbReference type="Gene3D" id="3.30.420.10">
    <property type="entry name" value="Ribonuclease H-like superfamily/Ribonuclease H"/>
    <property type="match status" value="1"/>
</dbReference>
<dbReference type="eggNOG" id="ENOG502S1MB">
    <property type="taxonomic scope" value="Eukaryota"/>
</dbReference>
<dbReference type="OMA" id="KITNLEW"/>
<dbReference type="InterPro" id="IPR036397">
    <property type="entry name" value="RNaseH_sf"/>
</dbReference>
<organism evidence="3">
    <name type="scientific">Caenorhabditis brenneri</name>
    <name type="common">Nematode worm</name>
    <dbReference type="NCBI Taxonomy" id="135651"/>
    <lineage>
        <taxon>Eukaryota</taxon>
        <taxon>Metazoa</taxon>
        <taxon>Ecdysozoa</taxon>
        <taxon>Nematoda</taxon>
        <taxon>Chromadorea</taxon>
        <taxon>Rhabditida</taxon>
        <taxon>Rhabditina</taxon>
        <taxon>Rhabditomorpha</taxon>
        <taxon>Rhabditoidea</taxon>
        <taxon>Rhabditidae</taxon>
        <taxon>Peloderinae</taxon>
        <taxon>Caenorhabditis</taxon>
    </lineage>
</organism>
<dbReference type="InParanoid" id="G0P7T7"/>
<evidence type="ECO:0000313" key="3">
    <source>
        <dbReference type="Proteomes" id="UP000008068"/>
    </source>
</evidence>
<dbReference type="EMBL" id="GL380120">
    <property type="protein sequence ID" value="EGT47331.1"/>
    <property type="molecule type" value="Genomic_DNA"/>
</dbReference>
<protein>
    <recommendedName>
        <fullName evidence="1">Tc1-like transposase DDE domain-containing protein</fullName>
    </recommendedName>
</protein>
<evidence type="ECO:0000259" key="1">
    <source>
        <dbReference type="Pfam" id="PF13358"/>
    </source>
</evidence>
<dbReference type="STRING" id="135651.G0P7T7"/>
<dbReference type="Proteomes" id="UP000008068">
    <property type="component" value="Unassembled WGS sequence"/>
</dbReference>
<name>G0P7T7_CAEBE</name>
<feature type="domain" description="Tc1-like transposase DDE" evidence="1">
    <location>
        <begin position="30"/>
        <end position="176"/>
    </location>
</feature>
<proteinExistence type="predicted"/>
<dbReference type="PANTHER" id="PTHR23022">
    <property type="entry name" value="TRANSPOSABLE ELEMENT-RELATED"/>
    <property type="match status" value="1"/>
</dbReference>
<reference evidence="3" key="1">
    <citation type="submission" date="2011-07" db="EMBL/GenBank/DDBJ databases">
        <authorList>
            <consortium name="Caenorhabditis brenneri Sequencing and Analysis Consortium"/>
            <person name="Wilson R.K."/>
        </authorList>
    </citation>
    <scope>NUCLEOTIDE SEQUENCE [LARGE SCALE GENOMIC DNA]</scope>
    <source>
        <strain evidence="3">PB2801</strain>
    </source>
</reference>
<dbReference type="Pfam" id="PF13358">
    <property type="entry name" value="DDE_3"/>
    <property type="match status" value="1"/>
</dbReference>
<gene>
    <name evidence="2" type="ORF">CAEBREN_08836</name>
</gene>
<dbReference type="OrthoDB" id="106945at2759"/>
<dbReference type="PANTHER" id="PTHR23022:SF129">
    <property type="entry name" value="TRANSPOSABLE ELEMENT TC3 TRANSPOSASE"/>
    <property type="match status" value="1"/>
</dbReference>
<evidence type="ECO:0000313" key="2">
    <source>
        <dbReference type="EMBL" id="EGT47331.1"/>
    </source>
</evidence>
<sequence>MKKVPKMTADHKLNRLQFVKDNLNTQWDKVAFSDEKKWNLDGPDGYRSYWRDLRKDPLKRNFGGGSLMVWAGFCGGKKLKLQFISTRENSKSYQKTLQASVVPFFRNRRRTHIFQQDNASIHRSKSTMKWFKEKRISVMKWPACSPDLNPIENLWGILVRRVYRHGQQYNSVQELKDALQVQWDAITADELKNLAASMPNRMFQVIQQNGGETSY</sequence>
<keyword evidence="3" id="KW-1185">Reference proteome</keyword>
<dbReference type="HOGENOM" id="CLU_033666_0_6_1"/>